<dbReference type="PANTHER" id="PTHR43433">
    <property type="entry name" value="HYDROLASE, ALPHA/BETA FOLD FAMILY PROTEIN"/>
    <property type="match status" value="1"/>
</dbReference>
<dbReference type="InterPro" id="IPR000073">
    <property type="entry name" value="AB_hydrolase_1"/>
</dbReference>
<evidence type="ECO:0000313" key="2">
    <source>
        <dbReference type="EMBL" id="GLS06062.1"/>
    </source>
</evidence>
<dbReference type="RefSeq" id="WP_018747747.1">
    <property type="nucleotide sequence ID" value="NZ_BSOZ01000087.1"/>
</dbReference>
<dbReference type="Gene3D" id="3.40.50.1820">
    <property type="entry name" value="alpha/beta hydrolase"/>
    <property type="match status" value="1"/>
</dbReference>
<dbReference type="GO" id="GO:0016787">
    <property type="term" value="F:hydrolase activity"/>
    <property type="evidence" value="ECO:0007669"/>
    <property type="project" value="UniProtKB-KW"/>
</dbReference>
<reference evidence="3" key="1">
    <citation type="journal article" date="2019" name="Int. J. Syst. Evol. Microbiol.">
        <title>The Global Catalogue of Microorganisms (GCM) 10K type strain sequencing project: providing services to taxonomists for standard genome sequencing and annotation.</title>
        <authorList>
            <consortium name="The Broad Institute Genomics Platform"/>
            <consortium name="The Broad Institute Genome Sequencing Center for Infectious Disease"/>
            <person name="Wu L."/>
            <person name="Ma J."/>
        </authorList>
    </citation>
    <scope>NUCLEOTIDE SEQUENCE [LARGE SCALE GENOMIC DNA]</scope>
    <source>
        <strain evidence="3">NBRC 104970</strain>
    </source>
</reference>
<dbReference type="Proteomes" id="UP001156836">
    <property type="component" value="Unassembled WGS sequence"/>
</dbReference>
<proteinExistence type="predicted"/>
<dbReference type="EMBL" id="BSOZ01000087">
    <property type="protein sequence ID" value="GLS06062.1"/>
    <property type="molecule type" value="Genomic_DNA"/>
</dbReference>
<organism evidence="2 3">
    <name type="scientific">Chitiniphilus shinanonensis</name>
    <dbReference type="NCBI Taxonomy" id="553088"/>
    <lineage>
        <taxon>Bacteria</taxon>
        <taxon>Pseudomonadati</taxon>
        <taxon>Pseudomonadota</taxon>
        <taxon>Betaproteobacteria</taxon>
        <taxon>Neisseriales</taxon>
        <taxon>Chitinibacteraceae</taxon>
        <taxon>Chitiniphilus</taxon>
    </lineage>
</organism>
<comment type="caution">
    <text evidence="2">The sequence shown here is derived from an EMBL/GenBank/DDBJ whole genome shotgun (WGS) entry which is preliminary data.</text>
</comment>
<evidence type="ECO:0000259" key="1">
    <source>
        <dbReference type="Pfam" id="PF00561"/>
    </source>
</evidence>
<protein>
    <submittedName>
        <fullName evidence="2">Alpha/beta hydrolase</fullName>
    </submittedName>
</protein>
<dbReference type="InterPro" id="IPR029058">
    <property type="entry name" value="AB_hydrolase_fold"/>
</dbReference>
<dbReference type="Pfam" id="PF00561">
    <property type="entry name" value="Abhydrolase_1"/>
    <property type="match status" value="1"/>
</dbReference>
<name>A0ABQ6BXB5_9NEIS</name>
<dbReference type="PANTHER" id="PTHR43433:SF5">
    <property type="entry name" value="AB HYDROLASE-1 DOMAIN-CONTAINING PROTEIN"/>
    <property type="match status" value="1"/>
</dbReference>
<gene>
    <name evidence="2" type="ORF">GCM10007860_32280</name>
</gene>
<dbReference type="InterPro" id="IPR050471">
    <property type="entry name" value="AB_hydrolase"/>
</dbReference>
<dbReference type="SUPFAM" id="SSF53474">
    <property type="entry name" value="alpha/beta-Hydrolases"/>
    <property type="match status" value="1"/>
</dbReference>
<keyword evidence="2" id="KW-0378">Hydrolase</keyword>
<sequence length="302" mass="32810">MPRISANQIEIEYETFGPPERPAVLLIMGLGMQLVAWPEDFCRALADAGFHVIRYDNRDVGLSSHLNHLGRPRLPWQMLKRALGLPLRPHYTLDDMAEDAVGLLDALGIRHAHVVGVSMGGMIAQLLAARWPERVLTLSSVMSSSGAPGLPGPTPAARAALLRRPPRGFYRPERREDLVSFLQDTFHMLNSPGFPIDPALQRQRIREGLDRALNPVGSLRQIMAVAAAPDRSAMLAAIGAPTLVVHGLDDPLLPVACGRDTAAKIPGARLVEVPGMAHDLSPGVCDTLLQLLVPHLRREEAA</sequence>
<accession>A0ABQ6BXB5</accession>
<keyword evidence="3" id="KW-1185">Reference proteome</keyword>
<feature type="domain" description="AB hydrolase-1" evidence="1">
    <location>
        <begin position="22"/>
        <end position="279"/>
    </location>
</feature>
<evidence type="ECO:0000313" key="3">
    <source>
        <dbReference type="Proteomes" id="UP001156836"/>
    </source>
</evidence>